<dbReference type="Gramene" id="EOX93148">
    <property type="protein sequence ID" value="EOX93148"/>
    <property type="gene ID" value="TCM_001997"/>
</dbReference>
<feature type="region of interest" description="Disordered" evidence="1">
    <location>
        <begin position="47"/>
        <end position="97"/>
    </location>
</feature>
<dbReference type="EMBL" id="CM001879">
    <property type="protein sequence ID" value="EOX93148.1"/>
    <property type="molecule type" value="Genomic_DNA"/>
</dbReference>
<feature type="compositionally biased region" description="Acidic residues" evidence="1">
    <location>
        <begin position="64"/>
        <end position="79"/>
    </location>
</feature>
<dbReference type="AlphaFoldDB" id="A0A061DT78"/>
<evidence type="ECO:0000256" key="1">
    <source>
        <dbReference type="SAM" id="MobiDB-lite"/>
    </source>
</evidence>
<organism evidence="3 4">
    <name type="scientific">Theobroma cacao</name>
    <name type="common">Cacao</name>
    <name type="synonym">Cocoa</name>
    <dbReference type="NCBI Taxonomy" id="3641"/>
    <lineage>
        <taxon>Eukaryota</taxon>
        <taxon>Viridiplantae</taxon>
        <taxon>Streptophyta</taxon>
        <taxon>Embryophyta</taxon>
        <taxon>Tracheophyta</taxon>
        <taxon>Spermatophyta</taxon>
        <taxon>Magnoliopsida</taxon>
        <taxon>eudicotyledons</taxon>
        <taxon>Gunneridae</taxon>
        <taxon>Pentapetalae</taxon>
        <taxon>rosids</taxon>
        <taxon>malvids</taxon>
        <taxon>Malvales</taxon>
        <taxon>Malvaceae</taxon>
        <taxon>Byttnerioideae</taxon>
        <taxon>Theobroma</taxon>
    </lineage>
</organism>
<dbReference type="eggNOG" id="KOG1075">
    <property type="taxonomic scope" value="Eukaryota"/>
</dbReference>
<gene>
    <name evidence="3" type="ORF">TCM_001997</name>
</gene>
<evidence type="ECO:0000313" key="3">
    <source>
        <dbReference type="EMBL" id="EOX93148.1"/>
    </source>
</evidence>
<feature type="domain" description="Reverse transcriptase zinc-binding" evidence="2">
    <location>
        <begin position="370"/>
        <end position="455"/>
    </location>
</feature>
<dbReference type="HOGENOM" id="CLU_521183_0_0_1"/>
<dbReference type="Proteomes" id="UP000026915">
    <property type="component" value="Chromosome 1"/>
</dbReference>
<dbReference type="InterPro" id="IPR026960">
    <property type="entry name" value="RVT-Znf"/>
</dbReference>
<dbReference type="PANTHER" id="PTHR35218">
    <property type="entry name" value="RNASE H DOMAIN-CONTAINING PROTEIN"/>
    <property type="match status" value="1"/>
</dbReference>
<evidence type="ECO:0000259" key="2">
    <source>
        <dbReference type="Pfam" id="PF13966"/>
    </source>
</evidence>
<reference evidence="3 4" key="1">
    <citation type="journal article" date="2013" name="Genome Biol.">
        <title>The genome sequence of the most widely cultivated cacao type and its use to identify candidate genes regulating pod color.</title>
        <authorList>
            <person name="Motamayor J.C."/>
            <person name="Mockaitis K."/>
            <person name="Schmutz J."/>
            <person name="Haiminen N."/>
            <person name="Iii D.L."/>
            <person name="Cornejo O."/>
            <person name="Findley S.D."/>
            <person name="Zheng P."/>
            <person name="Utro F."/>
            <person name="Royaert S."/>
            <person name="Saski C."/>
            <person name="Jenkins J."/>
            <person name="Podicheti R."/>
            <person name="Zhao M."/>
            <person name="Scheffler B.E."/>
            <person name="Stack J.C."/>
            <person name="Feltus F.A."/>
            <person name="Mustiga G.M."/>
            <person name="Amores F."/>
            <person name="Phillips W."/>
            <person name="Marelli J.P."/>
            <person name="May G.D."/>
            <person name="Shapiro H."/>
            <person name="Ma J."/>
            <person name="Bustamante C.D."/>
            <person name="Schnell R.J."/>
            <person name="Main D."/>
            <person name="Gilbert D."/>
            <person name="Parida L."/>
            <person name="Kuhn D.N."/>
        </authorList>
    </citation>
    <scope>NUCLEOTIDE SEQUENCE [LARGE SCALE GENOMIC DNA]</scope>
    <source>
        <strain evidence="4">cv. Matina 1-6</strain>
    </source>
</reference>
<dbReference type="InterPro" id="IPR036691">
    <property type="entry name" value="Endo/exonu/phosph_ase_sf"/>
</dbReference>
<dbReference type="Gene3D" id="3.60.10.10">
    <property type="entry name" value="Endonuclease/exonuclease/phosphatase"/>
    <property type="match status" value="1"/>
</dbReference>
<dbReference type="InParanoid" id="A0A061DT78"/>
<protein>
    <recommendedName>
        <fullName evidence="2">Reverse transcriptase zinc-binding domain-containing protein</fullName>
    </recommendedName>
</protein>
<name>A0A061DT78_THECC</name>
<dbReference type="PANTHER" id="PTHR35218:SF9">
    <property type="entry name" value="ENDONUCLEASE_EXONUCLEASE_PHOSPHATASE DOMAIN-CONTAINING PROTEIN"/>
    <property type="match status" value="1"/>
</dbReference>
<evidence type="ECO:0000313" key="4">
    <source>
        <dbReference type="Proteomes" id="UP000026915"/>
    </source>
</evidence>
<dbReference type="SUPFAM" id="SSF56219">
    <property type="entry name" value="DNase I-like"/>
    <property type="match status" value="1"/>
</dbReference>
<proteinExistence type="predicted"/>
<accession>A0A061DT78</accession>
<sequence>MRTKEIEVARCHRLLSPRNLCSLVSPMEADSLGDSLAVSGSKRLKSDIQGNTVRVSEESRVEAEGETFEEDVSDNDSDDASIGPYNRGRDKSVDVGRKGMSREKDVDLMVDEGSKEGLDAHNEIAMDTDLVGVDIILEPRIANVKANNVCRRIGLPNFFRVEAAGFSGGIWILWDSNLVELKILAHSSQLVHTMISGSDTNCMPWLVCGDFNRVMLSEEKMGNRSVIPNLCNQMVDCLSYCNLSTLETSSLTFTWWNKRSGAAFTKVRLDRAIANSKDDKGRRWFQHCKEMMDPDAMTEQNFNLAIKEILDHEVELPIASYCNEYGGWDFDQLLQIFPHHIVLRILTVQIDPSSVEEDVVYWRLTSSGIFSVKTAYDVQMEKETPTESFWDQLWRLPSPRKVRVFLWRLIHDSLPIADWLISRNLGSSTTCFRCGACMEDILHALKDCRSAKPFWSSCETRVIEDDFFCRNLKSWIFDNISITANYESLHWNIFFIHALWFLWYWRNLNKFDEYFRWPSNEWQ</sequence>
<feature type="compositionally biased region" description="Basic and acidic residues" evidence="1">
    <location>
        <begin position="87"/>
        <end position="97"/>
    </location>
</feature>
<keyword evidence="4" id="KW-1185">Reference proteome</keyword>
<dbReference type="Pfam" id="PF13966">
    <property type="entry name" value="zf-RVT"/>
    <property type="match status" value="1"/>
</dbReference>